<gene>
    <name evidence="1" type="ORF">LCGC14_1821580</name>
</gene>
<name>A0A0F9GIR1_9ZZZZ</name>
<sequence length="94" mass="11200">MEFTEVNITIIYHKYDKDYVDEVEETKWDHHTLMIQEDKKSYFNPQEKSVSKDMRKALDVFCQNLAAKYGYLGFRPSEDYWINHIDGSGNDVNL</sequence>
<protein>
    <submittedName>
        <fullName evidence="1">Uncharacterized protein</fullName>
    </submittedName>
</protein>
<organism evidence="1">
    <name type="scientific">marine sediment metagenome</name>
    <dbReference type="NCBI Taxonomy" id="412755"/>
    <lineage>
        <taxon>unclassified sequences</taxon>
        <taxon>metagenomes</taxon>
        <taxon>ecological metagenomes</taxon>
    </lineage>
</organism>
<dbReference type="AlphaFoldDB" id="A0A0F9GIR1"/>
<reference evidence="1" key="1">
    <citation type="journal article" date="2015" name="Nature">
        <title>Complex archaea that bridge the gap between prokaryotes and eukaryotes.</title>
        <authorList>
            <person name="Spang A."/>
            <person name="Saw J.H."/>
            <person name="Jorgensen S.L."/>
            <person name="Zaremba-Niedzwiedzka K."/>
            <person name="Martijn J."/>
            <person name="Lind A.E."/>
            <person name="van Eijk R."/>
            <person name="Schleper C."/>
            <person name="Guy L."/>
            <person name="Ettema T.J."/>
        </authorList>
    </citation>
    <scope>NUCLEOTIDE SEQUENCE</scope>
</reference>
<accession>A0A0F9GIR1</accession>
<proteinExistence type="predicted"/>
<dbReference type="EMBL" id="LAZR01017846">
    <property type="protein sequence ID" value="KKL98719.1"/>
    <property type="molecule type" value="Genomic_DNA"/>
</dbReference>
<evidence type="ECO:0000313" key="1">
    <source>
        <dbReference type="EMBL" id="KKL98719.1"/>
    </source>
</evidence>
<comment type="caution">
    <text evidence="1">The sequence shown here is derived from an EMBL/GenBank/DDBJ whole genome shotgun (WGS) entry which is preliminary data.</text>
</comment>